<dbReference type="EMBL" id="BMAW01043723">
    <property type="protein sequence ID" value="GFS40813.1"/>
    <property type="molecule type" value="Genomic_DNA"/>
</dbReference>
<reference evidence="1" key="1">
    <citation type="submission" date="2020-08" db="EMBL/GenBank/DDBJ databases">
        <title>Multicomponent nature underlies the extraordinary mechanical properties of spider dragline silk.</title>
        <authorList>
            <person name="Kono N."/>
            <person name="Nakamura H."/>
            <person name="Mori M."/>
            <person name="Yoshida Y."/>
            <person name="Ohtoshi R."/>
            <person name="Malay A.D."/>
            <person name="Moran D.A.P."/>
            <person name="Tomita M."/>
            <person name="Numata K."/>
            <person name="Arakawa K."/>
        </authorList>
    </citation>
    <scope>NUCLEOTIDE SEQUENCE</scope>
</reference>
<organism evidence="1 2">
    <name type="scientific">Nephila pilipes</name>
    <name type="common">Giant wood spider</name>
    <name type="synonym">Nephila maculata</name>
    <dbReference type="NCBI Taxonomy" id="299642"/>
    <lineage>
        <taxon>Eukaryota</taxon>
        <taxon>Metazoa</taxon>
        <taxon>Ecdysozoa</taxon>
        <taxon>Arthropoda</taxon>
        <taxon>Chelicerata</taxon>
        <taxon>Arachnida</taxon>
        <taxon>Araneae</taxon>
        <taxon>Araneomorphae</taxon>
        <taxon>Entelegynae</taxon>
        <taxon>Araneoidea</taxon>
        <taxon>Nephilidae</taxon>
        <taxon>Nephila</taxon>
    </lineage>
</organism>
<evidence type="ECO:0000313" key="1">
    <source>
        <dbReference type="EMBL" id="GFS40813.1"/>
    </source>
</evidence>
<comment type="caution">
    <text evidence="1">The sequence shown here is derived from an EMBL/GenBank/DDBJ whole genome shotgun (WGS) entry which is preliminary data.</text>
</comment>
<sequence>MRYTLRRDKAFIKYHIIKGSKQNPDIEVLHFPRTCVRVSEDMNEKFKILNTQKNNSLLRAKNTEFMQTVVPVKSEPYFPFYPIDVNADKGKVKAVNTSDWLDF</sequence>
<accession>A0A8X6MC79</accession>
<name>A0A8X6MC79_NEPPI</name>
<dbReference type="AlphaFoldDB" id="A0A8X6MC79"/>
<gene>
    <name evidence="1" type="ORF">NPIL_75241</name>
</gene>
<keyword evidence="2" id="KW-1185">Reference proteome</keyword>
<evidence type="ECO:0000313" key="2">
    <source>
        <dbReference type="Proteomes" id="UP000887013"/>
    </source>
</evidence>
<proteinExistence type="predicted"/>
<dbReference type="Proteomes" id="UP000887013">
    <property type="component" value="Unassembled WGS sequence"/>
</dbReference>
<protein>
    <submittedName>
        <fullName evidence="1">Uncharacterized protein</fullName>
    </submittedName>
</protein>